<dbReference type="PANTHER" id="PTHR46054">
    <property type="entry name" value="MATERNAL EFFECT PROTEIN STAUFEN"/>
    <property type="match status" value="1"/>
</dbReference>
<feature type="region of interest" description="Disordered" evidence="4">
    <location>
        <begin position="1"/>
        <end position="45"/>
    </location>
</feature>
<evidence type="ECO:0000313" key="6">
    <source>
        <dbReference type="EMBL" id="CAH0103758.1"/>
    </source>
</evidence>
<name>A0A8J2RIH4_9CRUS</name>
<dbReference type="InterPro" id="IPR032478">
    <property type="entry name" value="Staufen_C"/>
</dbReference>
<dbReference type="GO" id="GO:0007281">
    <property type="term" value="P:germ cell development"/>
    <property type="evidence" value="ECO:0007669"/>
    <property type="project" value="TreeGrafter"/>
</dbReference>
<evidence type="ECO:0000256" key="4">
    <source>
        <dbReference type="SAM" id="MobiDB-lite"/>
    </source>
</evidence>
<evidence type="ECO:0000256" key="2">
    <source>
        <dbReference type="ARBA" id="ARBA00022884"/>
    </source>
</evidence>
<keyword evidence="1" id="KW-0677">Repeat</keyword>
<dbReference type="GO" id="GO:0003725">
    <property type="term" value="F:double-stranded RNA binding"/>
    <property type="evidence" value="ECO:0007669"/>
    <property type="project" value="TreeGrafter"/>
</dbReference>
<dbReference type="AlphaFoldDB" id="A0A8J2RIH4"/>
<dbReference type="FunFam" id="3.30.160.20:FF:000007">
    <property type="entry name" value="Double-stranded RNA-binding protein Staufen homolog 1"/>
    <property type="match status" value="2"/>
</dbReference>
<dbReference type="Pfam" id="PF00035">
    <property type="entry name" value="dsrm"/>
    <property type="match status" value="3"/>
</dbReference>
<feature type="compositionally biased region" description="Basic and acidic residues" evidence="4">
    <location>
        <begin position="17"/>
        <end position="30"/>
    </location>
</feature>
<organism evidence="6 7">
    <name type="scientific">Daphnia galeata</name>
    <dbReference type="NCBI Taxonomy" id="27404"/>
    <lineage>
        <taxon>Eukaryota</taxon>
        <taxon>Metazoa</taxon>
        <taxon>Ecdysozoa</taxon>
        <taxon>Arthropoda</taxon>
        <taxon>Crustacea</taxon>
        <taxon>Branchiopoda</taxon>
        <taxon>Diplostraca</taxon>
        <taxon>Cladocera</taxon>
        <taxon>Anomopoda</taxon>
        <taxon>Daphniidae</taxon>
        <taxon>Daphnia</taxon>
    </lineage>
</organism>
<dbReference type="GO" id="GO:0008298">
    <property type="term" value="P:intracellular mRNA localization"/>
    <property type="evidence" value="ECO:0007669"/>
    <property type="project" value="TreeGrafter"/>
</dbReference>
<proteinExistence type="predicted"/>
<protein>
    <recommendedName>
        <fullName evidence="5">DRBM domain-containing protein</fullName>
    </recommendedName>
</protein>
<feature type="domain" description="DRBM" evidence="5">
    <location>
        <begin position="485"/>
        <end position="554"/>
    </location>
</feature>
<keyword evidence="2 3" id="KW-0694">RNA-binding</keyword>
<dbReference type="InterPro" id="IPR051740">
    <property type="entry name" value="DRBM-containing_protein"/>
</dbReference>
<dbReference type="PANTHER" id="PTHR46054:SF3">
    <property type="entry name" value="MATERNAL EFFECT PROTEIN STAUFEN"/>
    <property type="match status" value="1"/>
</dbReference>
<keyword evidence="7" id="KW-1185">Reference proteome</keyword>
<sequence length="722" mass="79617">MNSVQDRSAHENASLGKNRDVKDHAFDPKWKKSNQSEEALAPTQSLELKTQIKEMHTEIETSETVGCIENDHHQQCESAGETDLSVVLLERSMQTGKKKTPMCLVNELARHYKIQPQYRLTEESGPAHQKTFVVNLKLGDDQYSASGQSIKKAQHAAAELALKKTDFHLPEPKTKLKCLTNSQSDKPITPTVELNALAMKLNFQPVYTNLAPLSIKSKAMEDNEQSPLCKGEFRLNQLDQNGRFLANTDFQRPYTHTSHRFPSSSNQHKRYYFNRYQSTPVTHRVTLAVGHVFVTGEGPSPQAARHHAAQQALEQLRDQSLINKAQLDGKFFNLCYSLRSFLILLYFTEAAVISEANTDLDVKSPVSLAHELALKLNLTVEFTVLNESGPPHMRNFIVQCKLGEVTTQGEGNCKKVAKRKAAEILLDELKKVNPNGVPRTVEGNNVSPPRIRVKNKSTIARKKPRNLVKDVTSASNGSLGTKPQDPISQLVQLQQARKEKEPVFTVLSERGFPRQSPEFVVEVAVGSVTATGAGTKKKDAKRAAALKALDALGDASKSLTFGEESAAVERLLKDAQISNSNCIGRQMVPGLLLIGGGQNKQIDSPLITNTLADETKLPHPPKACYSCISGGLRPEIRLRYLAQVLEYEVEFSDFPKGKKGDFVSLVTLNTNPPQVSHGLGATLEEAHDNAASNMMKLIAEGALDDMVGPNKENTDQRSTAIQ</sequence>
<dbReference type="GO" id="GO:0010494">
    <property type="term" value="C:cytoplasmic stress granule"/>
    <property type="evidence" value="ECO:0007669"/>
    <property type="project" value="TreeGrafter"/>
</dbReference>
<dbReference type="CDD" id="cd19857">
    <property type="entry name" value="DSRM_STAU_rpt1"/>
    <property type="match status" value="1"/>
</dbReference>
<dbReference type="CDD" id="cd19860">
    <property type="entry name" value="DSRM_STAU_rpt4"/>
    <property type="match status" value="1"/>
</dbReference>
<dbReference type="SUPFAM" id="SSF54768">
    <property type="entry name" value="dsRNA-binding domain-like"/>
    <property type="match status" value="5"/>
</dbReference>
<dbReference type="GO" id="GO:0005886">
    <property type="term" value="C:plasma membrane"/>
    <property type="evidence" value="ECO:0007669"/>
    <property type="project" value="TreeGrafter"/>
</dbReference>
<dbReference type="GO" id="GO:0035418">
    <property type="term" value="P:protein localization to synapse"/>
    <property type="evidence" value="ECO:0007669"/>
    <property type="project" value="TreeGrafter"/>
</dbReference>
<dbReference type="PROSITE" id="PS50137">
    <property type="entry name" value="DS_RBD"/>
    <property type="match status" value="4"/>
</dbReference>
<comment type="caution">
    <text evidence="6">The sequence shown here is derived from an EMBL/GenBank/DDBJ whole genome shotgun (WGS) entry which is preliminary data.</text>
</comment>
<dbReference type="SMART" id="SM00358">
    <property type="entry name" value="DSRM"/>
    <property type="match status" value="4"/>
</dbReference>
<dbReference type="GO" id="GO:0043025">
    <property type="term" value="C:neuronal cell body"/>
    <property type="evidence" value="ECO:0007669"/>
    <property type="project" value="TreeGrafter"/>
</dbReference>
<dbReference type="InterPro" id="IPR014720">
    <property type="entry name" value="dsRBD_dom"/>
</dbReference>
<dbReference type="Proteomes" id="UP000789390">
    <property type="component" value="Unassembled WGS sequence"/>
</dbReference>
<evidence type="ECO:0000259" key="5">
    <source>
        <dbReference type="PROSITE" id="PS50137"/>
    </source>
</evidence>
<dbReference type="CDD" id="cd19861">
    <property type="entry name" value="DSRM_STAU_rpt5"/>
    <property type="match status" value="1"/>
</dbReference>
<feature type="domain" description="DRBM" evidence="5">
    <location>
        <begin position="293"/>
        <end position="318"/>
    </location>
</feature>
<feature type="domain" description="DRBM" evidence="5">
    <location>
        <begin position="364"/>
        <end position="431"/>
    </location>
</feature>
<dbReference type="GO" id="GO:0098964">
    <property type="term" value="P:anterograde dendritic transport of messenger ribonucleoprotein complex"/>
    <property type="evidence" value="ECO:0007669"/>
    <property type="project" value="TreeGrafter"/>
</dbReference>
<dbReference type="OrthoDB" id="10037267at2759"/>
<dbReference type="CDD" id="cd19859">
    <property type="entry name" value="DSRM_STAU_rpt3"/>
    <property type="match status" value="1"/>
</dbReference>
<evidence type="ECO:0000256" key="3">
    <source>
        <dbReference type="PROSITE-ProRule" id="PRU00266"/>
    </source>
</evidence>
<dbReference type="GO" id="GO:0003729">
    <property type="term" value="F:mRNA binding"/>
    <property type="evidence" value="ECO:0007669"/>
    <property type="project" value="TreeGrafter"/>
</dbReference>
<dbReference type="GO" id="GO:0032839">
    <property type="term" value="C:dendrite cytoplasm"/>
    <property type="evidence" value="ECO:0007669"/>
    <property type="project" value="GOC"/>
</dbReference>
<evidence type="ECO:0000256" key="1">
    <source>
        <dbReference type="ARBA" id="ARBA00022737"/>
    </source>
</evidence>
<evidence type="ECO:0000313" key="7">
    <source>
        <dbReference type="Proteomes" id="UP000789390"/>
    </source>
</evidence>
<dbReference type="Pfam" id="PF16482">
    <property type="entry name" value="Staufen_C"/>
    <property type="match status" value="1"/>
</dbReference>
<accession>A0A8J2RIH4</accession>
<dbReference type="EMBL" id="CAKKLH010000113">
    <property type="protein sequence ID" value="CAH0103758.1"/>
    <property type="molecule type" value="Genomic_DNA"/>
</dbReference>
<gene>
    <name evidence="6" type="ORF">DGAL_LOCUS6431</name>
</gene>
<feature type="domain" description="DRBM" evidence="5">
    <location>
        <begin position="100"/>
        <end position="167"/>
    </location>
</feature>
<reference evidence="6" key="1">
    <citation type="submission" date="2021-11" db="EMBL/GenBank/DDBJ databases">
        <authorList>
            <person name="Schell T."/>
        </authorList>
    </citation>
    <scope>NUCLEOTIDE SEQUENCE</scope>
    <source>
        <strain evidence="6">M5</strain>
    </source>
</reference>
<dbReference type="Gene3D" id="3.30.160.20">
    <property type="match status" value="5"/>
</dbReference>